<proteinExistence type="predicted"/>
<dbReference type="AlphaFoldDB" id="A0A448UBV3"/>
<dbReference type="RefSeq" id="WP_107929313.1">
    <property type="nucleotide sequence ID" value="NZ_LR134516.1"/>
</dbReference>
<accession>A0A448UBV3</accession>
<evidence type="ECO:0000313" key="2">
    <source>
        <dbReference type="Proteomes" id="UP000268229"/>
    </source>
</evidence>
<evidence type="ECO:0000313" key="1">
    <source>
        <dbReference type="EMBL" id="VEJ21386.1"/>
    </source>
</evidence>
<dbReference type="KEGG" id="nani:NCTC12227_01117"/>
<dbReference type="Proteomes" id="UP000268229">
    <property type="component" value="Chromosome"/>
</dbReference>
<dbReference type="EMBL" id="LR134516">
    <property type="protein sequence ID" value="VEJ21386.1"/>
    <property type="molecule type" value="Genomic_DNA"/>
</dbReference>
<dbReference type="STRING" id="326522.BWD08_08715"/>
<sequence>MHPIVVSLSVAFALTACGGNMPQAQKEAAAAEIVQLFVQGCAAWRGDATQVAEWAERQQFTRLNAEAVKRLPHGMMEQNVQTVWQTERNGTVFYLNTNAEGCSVKTVVADETAVRKQFAAVAEQAGAKVKARFHSDETATSIFPFRRLTYAWQFEDGKRALLTANTSPSDYVPVQAALFFARQPAEN</sequence>
<name>A0A448UBV3_9NEIS</name>
<organism evidence="1 2">
    <name type="scientific">Neisseria animaloris</name>
    <dbReference type="NCBI Taxonomy" id="326522"/>
    <lineage>
        <taxon>Bacteria</taxon>
        <taxon>Pseudomonadati</taxon>
        <taxon>Pseudomonadota</taxon>
        <taxon>Betaproteobacteria</taxon>
        <taxon>Neisseriales</taxon>
        <taxon>Neisseriaceae</taxon>
        <taxon>Neisseria</taxon>
    </lineage>
</organism>
<gene>
    <name evidence="1" type="ORF">NCTC12227_01117</name>
</gene>
<protein>
    <submittedName>
        <fullName evidence="1">Putative lipoprotein</fullName>
    </submittedName>
</protein>
<dbReference type="NCBIfam" id="NF047650">
    <property type="entry name" value="lipo_NMCC_0638"/>
    <property type="match status" value="1"/>
</dbReference>
<reference evidence="1 2" key="1">
    <citation type="submission" date="2018-12" db="EMBL/GenBank/DDBJ databases">
        <authorList>
            <consortium name="Pathogen Informatics"/>
        </authorList>
    </citation>
    <scope>NUCLEOTIDE SEQUENCE [LARGE SCALE GENOMIC DNA]</scope>
    <source>
        <strain evidence="1 2">NCTC12227</strain>
    </source>
</reference>
<keyword evidence="1" id="KW-0449">Lipoprotein</keyword>
<dbReference type="OrthoDB" id="8606195at2"/>
<keyword evidence="2" id="KW-1185">Reference proteome</keyword>